<evidence type="ECO:0000259" key="11">
    <source>
        <dbReference type="Pfam" id="PF06422"/>
    </source>
</evidence>
<feature type="region of interest" description="Disordered" evidence="8">
    <location>
        <begin position="1151"/>
        <end position="1214"/>
    </location>
</feature>
<evidence type="ECO:0000259" key="12">
    <source>
        <dbReference type="Pfam" id="PF14510"/>
    </source>
</evidence>
<organism evidence="13 14">
    <name type="scientific">Alternaria atra</name>
    <dbReference type="NCBI Taxonomy" id="119953"/>
    <lineage>
        <taxon>Eukaryota</taxon>
        <taxon>Fungi</taxon>
        <taxon>Dikarya</taxon>
        <taxon>Ascomycota</taxon>
        <taxon>Pezizomycotina</taxon>
        <taxon>Dothideomycetes</taxon>
        <taxon>Pleosporomycetidae</taxon>
        <taxon>Pleosporales</taxon>
        <taxon>Pleosporineae</taxon>
        <taxon>Pleosporaceae</taxon>
        <taxon>Alternaria</taxon>
        <taxon>Alternaria sect. Ulocladioides</taxon>
    </lineage>
</organism>
<evidence type="ECO:0000256" key="4">
    <source>
        <dbReference type="ARBA" id="ARBA00022692"/>
    </source>
</evidence>
<feature type="domain" description="Pleiotropic ABC efflux transporter N-terminal" evidence="12">
    <location>
        <begin position="90"/>
        <end position="173"/>
    </location>
</feature>
<evidence type="ECO:0000256" key="5">
    <source>
        <dbReference type="ARBA" id="ARBA00022989"/>
    </source>
</evidence>
<feature type="transmembrane region" description="Helical" evidence="9">
    <location>
        <begin position="518"/>
        <end position="537"/>
    </location>
</feature>
<dbReference type="InterPro" id="IPR013525">
    <property type="entry name" value="ABC2_TM"/>
</dbReference>
<feature type="transmembrane region" description="Helical" evidence="9">
    <location>
        <begin position="973"/>
        <end position="992"/>
    </location>
</feature>
<dbReference type="Pfam" id="PF14510">
    <property type="entry name" value="ABC_trans_N"/>
    <property type="match status" value="1"/>
</dbReference>
<keyword evidence="5 9" id="KW-1133">Transmembrane helix</keyword>
<dbReference type="GO" id="GO:0016020">
    <property type="term" value="C:membrane"/>
    <property type="evidence" value="ECO:0007669"/>
    <property type="project" value="UniProtKB-SubCell"/>
</dbReference>
<dbReference type="Pfam" id="PF06422">
    <property type="entry name" value="PDR_CDR"/>
    <property type="match status" value="2"/>
</dbReference>
<feature type="transmembrane region" description="Helical" evidence="9">
    <location>
        <begin position="927"/>
        <end position="953"/>
    </location>
</feature>
<dbReference type="RefSeq" id="XP_043164298.1">
    <property type="nucleotide sequence ID" value="XM_043308363.1"/>
</dbReference>
<dbReference type="GeneID" id="67019717"/>
<evidence type="ECO:0000256" key="9">
    <source>
        <dbReference type="SAM" id="Phobius"/>
    </source>
</evidence>
<dbReference type="InterPro" id="IPR029481">
    <property type="entry name" value="ABC_trans_N"/>
</dbReference>
<feature type="domain" description="ABC-2 type transporter transmembrane" evidence="10">
    <location>
        <begin position="388"/>
        <end position="598"/>
    </location>
</feature>
<protein>
    <recommendedName>
        <fullName evidence="15">ZEB2-regulated ABC transporter 1</fullName>
    </recommendedName>
</protein>
<dbReference type="Pfam" id="PF01061">
    <property type="entry name" value="ABC2_membrane"/>
    <property type="match status" value="2"/>
</dbReference>
<feature type="domain" description="CDR ABC transporter" evidence="11">
    <location>
        <begin position="1111"/>
        <end position="1151"/>
    </location>
</feature>
<feature type="compositionally biased region" description="Low complexity" evidence="8">
    <location>
        <begin position="96"/>
        <end position="115"/>
    </location>
</feature>
<feature type="transmembrane region" description="Helical" evidence="9">
    <location>
        <begin position="1124"/>
        <end position="1144"/>
    </location>
</feature>
<keyword evidence="4 9" id="KW-0812">Transmembrane</keyword>
<dbReference type="SUPFAM" id="SSF52540">
    <property type="entry name" value="P-loop containing nucleoside triphosphate hydrolases"/>
    <property type="match status" value="1"/>
</dbReference>
<feature type="coiled-coil region" evidence="7">
    <location>
        <begin position="788"/>
        <end position="818"/>
    </location>
</feature>
<evidence type="ECO:0000313" key="13">
    <source>
        <dbReference type="EMBL" id="CAG5140715.1"/>
    </source>
</evidence>
<feature type="region of interest" description="Disordered" evidence="8">
    <location>
        <begin position="1"/>
        <end position="71"/>
    </location>
</feature>
<feature type="domain" description="CDR ABC transporter" evidence="11">
    <location>
        <begin position="609"/>
        <end position="696"/>
    </location>
</feature>
<keyword evidence="6 9" id="KW-0472">Membrane</keyword>
<evidence type="ECO:0000313" key="14">
    <source>
        <dbReference type="Proteomes" id="UP000676310"/>
    </source>
</evidence>
<dbReference type="InterPro" id="IPR027417">
    <property type="entry name" value="P-loop_NTPase"/>
</dbReference>
<evidence type="ECO:0000256" key="8">
    <source>
        <dbReference type="SAM" id="MobiDB-lite"/>
    </source>
</evidence>
<dbReference type="InterPro" id="IPR010929">
    <property type="entry name" value="PDR_CDR_ABC"/>
</dbReference>
<dbReference type="Gene3D" id="3.40.50.300">
    <property type="entry name" value="P-loop containing nucleotide triphosphate hydrolases"/>
    <property type="match status" value="1"/>
</dbReference>
<feature type="transmembrane region" description="Helical" evidence="9">
    <location>
        <begin position="658"/>
        <end position="675"/>
    </location>
</feature>
<evidence type="ECO:0000256" key="7">
    <source>
        <dbReference type="SAM" id="Coils"/>
    </source>
</evidence>
<feature type="transmembrane region" description="Helical" evidence="9">
    <location>
        <begin position="1004"/>
        <end position="1023"/>
    </location>
</feature>
<dbReference type="OrthoDB" id="245989at2759"/>
<dbReference type="GO" id="GO:0140359">
    <property type="term" value="F:ABC-type transporter activity"/>
    <property type="evidence" value="ECO:0007669"/>
    <property type="project" value="InterPro"/>
</dbReference>
<evidence type="ECO:0000256" key="2">
    <source>
        <dbReference type="ARBA" id="ARBA00006012"/>
    </source>
</evidence>
<feature type="compositionally biased region" description="Polar residues" evidence="8">
    <location>
        <begin position="1176"/>
        <end position="1185"/>
    </location>
</feature>
<dbReference type="PANTHER" id="PTHR19241">
    <property type="entry name" value="ATP-BINDING CASSETTE TRANSPORTER"/>
    <property type="match status" value="1"/>
</dbReference>
<feature type="compositionally biased region" description="Basic and acidic residues" evidence="8">
    <location>
        <begin position="1152"/>
        <end position="1173"/>
    </location>
</feature>
<keyword evidence="14" id="KW-1185">Reference proteome</keyword>
<keyword evidence="3" id="KW-0813">Transport</keyword>
<comment type="subcellular location">
    <subcellularLocation>
        <location evidence="1">Membrane</location>
        <topology evidence="1">Multi-pass membrane protein</topology>
    </subcellularLocation>
</comment>
<dbReference type="EMBL" id="CAJRGZ010000015">
    <property type="protein sequence ID" value="CAG5140715.1"/>
    <property type="molecule type" value="Genomic_DNA"/>
</dbReference>
<feature type="compositionally biased region" description="Polar residues" evidence="8">
    <location>
        <begin position="36"/>
        <end position="45"/>
    </location>
</feature>
<dbReference type="GO" id="GO:0005524">
    <property type="term" value="F:ATP binding"/>
    <property type="evidence" value="ECO:0007669"/>
    <property type="project" value="InterPro"/>
</dbReference>
<gene>
    <name evidence="13" type="ORF">ALTATR162_LOCUS769</name>
</gene>
<feature type="compositionally biased region" description="Polar residues" evidence="8">
    <location>
        <begin position="1"/>
        <end position="10"/>
    </location>
</feature>
<proteinExistence type="inferred from homology"/>
<comment type="caution">
    <text evidence="13">The sequence shown here is derived from an EMBL/GenBank/DDBJ whole genome shotgun (WGS) entry which is preliminary data.</text>
</comment>
<feature type="transmembrane region" description="Helical" evidence="9">
    <location>
        <begin position="885"/>
        <end position="906"/>
    </location>
</feature>
<feature type="transmembrane region" description="Helical" evidence="9">
    <location>
        <begin position="852"/>
        <end position="873"/>
    </location>
</feature>
<dbReference type="Proteomes" id="UP000676310">
    <property type="component" value="Unassembled WGS sequence"/>
</dbReference>
<feature type="compositionally biased region" description="Basic and acidic residues" evidence="8">
    <location>
        <begin position="62"/>
        <end position="71"/>
    </location>
</feature>
<feature type="transmembrane region" description="Helical" evidence="9">
    <location>
        <begin position="441"/>
        <end position="463"/>
    </location>
</feature>
<feature type="region of interest" description="Disordered" evidence="8">
    <location>
        <begin position="88"/>
        <end position="121"/>
    </location>
</feature>
<keyword evidence="7" id="KW-0175">Coiled coil</keyword>
<evidence type="ECO:0000256" key="1">
    <source>
        <dbReference type="ARBA" id="ARBA00004141"/>
    </source>
</evidence>
<dbReference type="GO" id="GO:0016887">
    <property type="term" value="F:ATP hydrolysis activity"/>
    <property type="evidence" value="ECO:0007669"/>
    <property type="project" value="InterPro"/>
</dbReference>
<feature type="transmembrane region" description="Helical" evidence="9">
    <location>
        <begin position="549"/>
        <end position="568"/>
    </location>
</feature>
<reference evidence="13" key="1">
    <citation type="submission" date="2021-05" db="EMBL/GenBank/DDBJ databases">
        <authorList>
            <person name="Stam R."/>
        </authorList>
    </citation>
    <scope>NUCLEOTIDE SEQUENCE</scope>
    <source>
        <strain evidence="13">CS162</strain>
    </source>
</reference>
<accession>A0A8J2HS25</accession>
<evidence type="ECO:0000256" key="6">
    <source>
        <dbReference type="ARBA" id="ARBA00023136"/>
    </source>
</evidence>
<feature type="transmembrane region" description="Helical" evidence="9">
    <location>
        <begin position="409"/>
        <end position="429"/>
    </location>
</feature>
<dbReference type="AlphaFoldDB" id="A0A8J2HS25"/>
<comment type="similarity">
    <text evidence="2">Belongs to the ABC transporter superfamily. ABCG family. PDR (TC 3.A.1.205) subfamily.</text>
</comment>
<evidence type="ECO:0008006" key="15">
    <source>
        <dbReference type="Google" id="ProtNLM"/>
    </source>
</evidence>
<feature type="domain" description="ABC-2 type transporter transmembrane" evidence="10">
    <location>
        <begin position="832"/>
        <end position="1048"/>
    </location>
</feature>
<name>A0A8J2HS25_9PLEO</name>
<evidence type="ECO:0000259" key="10">
    <source>
        <dbReference type="Pfam" id="PF01061"/>
    </source>
</evidence>
<sequence length="1214" mass="136888">MSLVGNFTSNYDREAVSGGVPTPEMGGRRPSHYNDNEQAAESDASTIAAVENSPPRSNNQYTDKKDGSYNTHDADELAEATRREEAVHALARRLTSQSQQSSANQNPFNAAPNSSLDPNGEHFNARAWTKAMLNLQLNDENAPPTRTAGVSFRELNVHGFGADTDYQKSVGNVWLDGPGLVKKIMGDKGRKIDILQHCDGLVEAGEMLVVLGPPGSGCSTFLKTITGETHGFVVDSNSHINYQGVSPELMNKNYRGEAIYTAEVDVHFPMMTVGETLYFAAQARRPRNIPGGVSVQQFAEHQRDVIMAFPLERIVREGFEDRVPRTPDEFAQRWLESPERAALLQQIEAYEQKYPIGGEAAERFKESRQLQKAKGQREKSPYTLSYTQQVKLCLWRGFVRLKADPSITITQLVANSIMALIISSVFYNLPSTTSSFYLRSALLFFAILMNAFGSALEILTLYAQRPIVEKHSRYALYHPSAEAFASMLTDMPYKIVNAITFNLVLYFMTNLRREPGNFFFFVLISFTLTLVMSMFFRSIAALSRSLVQALAPAAILILGLVMYTGFAIPPSYMLGWSKWIRYINPVSYGFEALMVNEFHNRQFECNEFIPFGPGYEDISGPQQACRTIGSVPGQPYVNGDDYINSAFNYYAKNKWRNFGIMWVFMFGLMLVYLAGTEYITAKKSKGEVLVFRRGHKLPAPKSKSEEDLEAAVPGRNVAAQNDSDNIAIIERQTAIFQWEDVCYDITIKKEPRRILDHVDGWVKPVIGAAPGSHTDIDWHQTWRNSDEYREVKRHLAELKSERGQAEALQRTMSAQKREDKAAFREFAAPFMTQLRETMVRVFQQYWRTPSYIYSKTFLCVLSALFIGFSLFQMPNTQTGLQNQMFGIFMLMTIFGQLVQQIMPHFVTQRALYEVRERPSKTYSWKAFMISNIVVELPWNSLMAVLIFFCWYYPIGLYKNAEYTDSVTLRGFQLFLFVWMFLLFTSTFTHMVIAGIDSAETGGNLANLMFSLCLIFCGVLAQPSDFPRFWIFMYRISPFTYMVSGMLSVGLANSVVQCAENELIHFDPRPNQTCGEYIADWTTAAGGRMQNPEATSDCNFCAIEDTNVFLASISSDYSNAWRNFGILWAYVIFNIGAALALYYLVRMPKPKKEKGDKKEVGGHKGAVKEEKLDQPSHVGSSRNSNADGEKGVETARYASITGTNTPPAQEISEKA</sequence>
<evidence type="ECO:0000256" key="3">
    <source>
        <dbReference type="ARBA" id="ARBA00022448"/>
    </source>
</evidence>